<dbReference type="NCBIfam" id="TIGR01033">
    <property type="entry name" value="YebC/PmpR family DNA-binding transcriptional regulator"/>
    <property type="match status" value="1"/>
</dbReference>
<gene>
    <name evidence="9" type="ORF">HW115_13535</name>
</gene>
<evidence type="ECO:0000256" key="2">
    <source>
        <dbReference type="ARBA" id="ARBA00022490"/>
    </source>
</evidence>
<dbReference type="GO" id="GO:0005829">
    <property type="term" value="C:cytosol"/>
    <property type="evidence" value="ECO:0007669"/>
    <property type="project" value="TreeGrafter"/>
</dbReference>
<dbReference type="Gene3D" id="3.30.70.980">
    <property type="match status" value="2"/>
</dbReference>
<comment type="caution">
    <text evidence="9">The sequence shown here is derived from an EMBL/GenBank/DDBJ whole genome shotgun (WGS) entry which is preliminary data.</text>
</comment>
<evidence type="ECO:0000256" key="6">
    <source>
        <dbReference type="HAMAP-Rule" id="MF_00693"/>
    </source>
</evidence>
<dbReference type="Pfam" id="PF20772">
    <property type="entry name" value="TACO1_YebC_N"/>
    <property type="match status" value="1"/>
</dbReference>
<reference evidence="9 10" key="1">
    <citation type="submission" date="2020-07" db="EMBL/GenBank/DDBJ databases">
        <title>Roseicoccus Jingziensis gen. nov., sp. nov., isolated from coastal seawater.</title>
        <authorList>
            <person name="Feng X."/>
        </authorList>
    </citation>
    <scope>NUCLEOTIDE SEQUENCE [LARGE SCALE GENOMIC DNA]</scope>
    <source>
        <strain evidence="9 10">N1E253</strain>
    </source>
</reference>
<dbReference type="SUPFAM" id="SSF75625">
    <property type="entry name" value="YebC-like"/>
    <property type="match status" value="1"/>
</dbReference>
<dbReference type="InterPro" id="IPR049083">
    <property type="entry name" value="TACO1_YebC_N"/>
</dbReference>
<evidence type="ECO:0000256" key="4">
    <source>
        <dbReference type="ARBA" id="ARBA00023125"/>
    </source>
</evidence>
<feature type="domain" description="TACO1/YebC-like N-terminal" evidence="8">
    <location>
        <begin position="4"/>
        <end position="72"/>
    </location>
</feature>
<dbReference type="NCBIfam" id="NF009044">
    <property type="entry name" value="PRK12378.1"/>
    <property type="match status" value="1"/>
</dbReference>
<dbReference type="RefSeq" id="WP_178933440.1">
    <property type="nucleotide sequence ID" value="NZ_JACBAZ010000005.1"/>
</dbReference>
<dbReference type="InterPro" id="IPR029072">
    <property type="entry name" value="YebC-like"/>
</dbReference>
<evidence type="ECO:0000256" key="3">
    <source>
        <dbReference type="ARBA" id="ARBA00023015"/>
    </source>
</evidence>
<dbReference type="PANTHER" id="PTHR12532">
    <property type="entry name" value="TRANSLATIONAL ACTIVATOR OF CYTOCHROME C OXIDASE 1"/>
    <property type="match status" value="1"/>
</dbReference>
<dbReference type="InterPro" id="IPR017856">
    <property type="entry name" value="Integrase-like_N"/>
</dbReference>
<evidence type="ECO:0000256" key="5">
    <source>
        <dbReference type="ARBA" id="ARBA00023163"/>
    </source>
</evidence>
<dbReference type="InterPro" id="IPR002876">
    <property type="entry name" value="Transcrip_reg_TACO1-like"/>
</dbReference>
<dbReference type="InterPro" id="IPR048300">
    <property type="entry name" value="TACO1_YebC-like_2nd/3rd_dom"/>
</dbReference>
<comment type="subcellular location">
    <subcellularLocation>
        <location evidence="6">Cytoplasm</location>
    </subcellularLocation>
</comment>
<dbReference type="HAMAP" id="MF_00693">
    <property type="entry name" value="Transcrip_reg_TACO1"/>
    <property type="match status" value="1"/>
</dbReference>
<dbReference type="InterPro" id="IPR026564">
    <property type="entry name" value="Transcrip_reg_TACO1-like_dom3"/>
</dbReference>
<organism evidence="9 10">
    <name type="scientific">Oceaniferula marina</name>
    <dbReference type="NCBI Taxonomy" id="2748318"/>
    <lineage>
        <taxon>Bacteria</taxon>
        <taxon>Pseudomonadati</taxon>
        <taxon>Verrucomicrobiota</taxon>
        <taxon>Verrucomicrobiia</taxon>
        <taxon>Verrucomicrobiales</taxon>
        <taxon>Verrucomicrobiaceae</taxon>
        <taxon>Oceaniferula</taxon>
    </lineage>
</organism>
<dbReference type="PANTHER" id="PTHR12532:SF6">
    <property type="entry name" value="TRANSCRIPTIONAL REGULATORY PROTEIN YEBC-RELATED"/>
    <property type="match status" value="1"/>
</dbReference>
<evidence type="ECO:0000259" key="7">
    <source>
        <dbReference type="Pfam" id="PF01709"/>
    </source>
</evidence>
<evidence type="ECO:0000259" key="8">
    <source>
        <dbReference type="Pfam" id="PF20772"/>
    </source>
</evidence>
<proteinExistence type="inferred from homology"/>
<dbReference type="GO" id="GO:0006355">
    <property type="term" value="P:regulation of DNA-templated transcription"/>
    <property type="evidence" value="ECO:0007669"/>
    <property type="project" value="UniProtKB-UniRule"/>
</dbReference>
<sequence>MGRAFEARRAGKEKRWGEMSRLYPKLGKIITMAAKAGGSDPNSNTALKTAISNAKAQNMPKDNIEKAIKRATASDAANYDEISYEGKGPHGALLWVECATDNSTRTVANVKAVFNKNGGQVVNSGSLDFMFTRKTVIEFENTGGVDLEELELELIDFGLEEMDVQEERVLIYGEFTSFGDLVKACDDHGISSKKATLQRVANNPVEFTEAQIEEIEALIDKLEEDDDVQAVYTNIA</sequence>
<evidence type="ECO:0000256" key="1">
    <source>
        <dbReference type="ARBA" id="ARBA00008724"/>
    </source>
</evidence>
<feature type="domain" description="TACO1/YebC-like second and third" evidence="7">
    <location>
        <begin position="79"/>
        <end position="235"/>
    </location>
</feature>
<accession>A0A851GHG2</accession>
<keyword evidence="3 6" id="KW-0805">Transcription regulation</keyword>
<dbReference type="FunFam" id="1.10.10.200:FF:000004">
    <property type="entry name" value="Probable transcriptional regulatory protein BSBG_02618"/>
    <property type="match status" value="1"/>
</dbReference>
<dbReference type="GO" id="GO:0003677">
    <property type="term" value="F:DNA binding"/>
    <property type="evidence" value="ECO:0007669"/>
    <property type="project" value="UniProtKB-UniRule"/>
</dbReference>
<dbReference type="EMBL" id="JACBAZ010000005">
    <property type="protein sequence ID" value="NWK56639.1"/>
    <property type="molecule type" value="Genomic_DNA"/>
</dbReference>
<keyword evidence="2 6" id="KW-0963">Cytoplasm</keyword>
<comment type="similarity">
    <text evidence="1 6">Belongs to the TACO1 family.</text>
</comment>
<dbReference type="AlphaFoldDB" id="A0A851GHG2"/>
<dbReference type="Proteomes" id="UP000557872">
    <property type="component" value="Unassembled WGS sequence"/>
</dbReference>
<keyword evidence="10" id="KW-1185">Reference proteome</keyword>
<dbReference type="Gene3D" id="1.10.10.200">
    <property type="match status" value="1"/>
</dbReference>
<protein>
    <recommendedName>
        <fullName evidence="6">Probable transcriptional regulatory protein HW115_13535</fullName>
    </recommendedName>
</protein>
<name>A0A851GHG2_9BACT</name>
<evidence type="ECO:0000313" key="9">
    <source>
        <dbReference type="EMBL" id="NWK56639.1"/>
    </source>
</evidence>
<dbReference type="Pfam" id="PF01709">
    <property type="entry name" value="Transcrip_reg"/>
    <property type="match status" value="1"/>
</dbReference>
<keyword evidence="5 6" id="KW-0804">Transcription</keyword>
<evidence type="ECO:0000313" key="10">
    <source>
        <dbReference type="Proteomes" id="UP000557872"/>
    </source>
</evidence>
<keyword evidence="4 6" id="KW-0238">DNA-binding</keyword>